<evidence type="ECO:0000313" key="2">
    <source>
        <dbReference type="WBParaSite" id="PSAMB.scaffold408size52547.g5580.t1"/>
    </source>
</evidence>
<dbReference type="WBParaSite" id="PSAMB.scaffold408size52547.g5580.t1">
    <property type="protein sequence ID" value="PSAMB.scaffold408size52547.g5580.t1"/>
    <property type="gene ID" value="PSAMB.scaffold408size52547.g5580"/>
</dbReference>
<evidence type="ECO:0000313" key="1">
    <source>
        <dbReference type="Proteomes" id="UP000887566"/>
    </source>
</evidence>
<reference evidence="2" key="1">
    <citation type="submission" date="2022-11" db="UniProtKB">
        <authorList>
            <consortium name="WormBaseParasite"/>
        </authorList>
    </citation>
    <scope>IDENTIFICATION</scope>
</reference>
<proteinExistence type="predicted"/>
<dbReference type="AlphaFoldDB" id="A0A914WFN6"/>
<dbReference type="Proteomes" id="UP000887566">
    <property type="component" value="Unplaced"/>
</dbReference>
<protein>
    <submittedName>
        <fullName evidence="2">Uncharacterized protein</fullName>
    </submittedName>
</protein>
<dbReference type="PANTHER" id="PTHR46238">
    <property type="entry name" value="REVERSE TRANSCRIPTASE DOMAIN-CONTAINING PROTEIN"/>
    <property type="match status" value="1"/>
</dbReference>
<name>A0A914WFN6_9BILA</name>
<keyword evidence="1" id="KW-1185">Reference proteome</keyword>
<sequence length="162" mass="18471">MVATDGPGNMDTSLSMYGQQVAQTSTFKYLGSVIAREGGAEEGVKARMASGWLKWQATSGILCDPRMPRWLKGKVYCSLVHPALLYGSECWATTKKDEQRMKTTKMRMLRWMYGLTRLERVQNKAVRRMVGMAEITDKMQEGQLWWFGHVMRQPEKLIGNVT</sequence>
<organism evidence="1 2">
    <name type="scientific">Plectus sambesii</name>
    <dbReference type="NCBI Taxonomy" id="2011161"/>
    <lineage>
        <taxon>Eukaryota</taxon>
        <taxon>Metazoa</taxon>
        <taxon>Ecdysozoa</taxon>
        <taxon>Nematoda</taxon>
        <taxon>Chromadorea</taxon>
        <taxon>Plectida</taxon>
        <taxon>Plectina</taxon>
        <taxon>Plectoidea</taxon>
        <taxon>Plectidae</taxon>
        <taxon>Plectus</taxon>
    </lineage>
</organism>
<dbReference type="PANTHER" id="PTHR46238:SF8">
    <property type="entry name" value="ENDONUCLEASE_EXONUCLEASE_PHOSPHATASE DOMAIN-CONTAINING PROTEIN"/>
    <property type="match status" value="1"/>
</dbReference>
<accession>A0A914WFN6</accession>